<reference evidence="2" key="2">
    <citation type="submission" date="2024-04" db="EMBL/GenBank/DDBJ databases">
        <authorList>
            <person name="Chen Y."/>
            <person name="Shah S."/>
            <person name="Dougan E. K."/>
            <person name="Thang M."/>
            <person name="Chan C."/>
        </authorList>
    </citation>
    <scope>NUCLEOTIDE SEQUENCE [LARGE SCALE GENOMIC DNA]</scope>
</reference>
<evidence type="ECO:0000313" key="2">
    <source>
        <dbReference type="EMBL" id="CAL1134341.1"/>
    </source>
</evidence>
<protein>
    <submittedName>
        <fullName evidence="1">Uncharacterized protein</fullName>
    </submittedName>
</protein>
<evidence type="ECO:0000313" key="1">
    <source>
        <dbReference type="EMBL" id="CAI3980966.1"/>
    </source>
</evidence>
<dbReference type="EMBL" id="CAMXCT010000601">
    <property type="protein sequence ID" value="CAI3980966.1"/>
    <property type="molecule type" value="Genomic_DNA"/>
</dbReference>
<reference evidence="1" key="1">
    <citation type="submission" date="2022-10" db="EMBL/GenBank/DDBJ databases">
        <authorList>
            <person name="Chen Y."/>
            <person name="Dougan E. K."/>
            <person name="Chan C."/>
            <person name="Rhodes N."/>
            <person name="Thang M."/>
        </authorList>
    </citation>
    <scope>NUCLEOTIDE SEQUENCE</scope>
</reference>
<dbReference type="OrthoDB" id="483035at2759"/>
<name>A0A9P1BZ69_9DINO</name>
<keyword evidence="3" id="KW-1185">Reference proteome</keyword>
<gene>
    <name evidence="1" type="ORF">C1SCF055_LOCUS8805</name>
</gene>
<evidence type="ECO:0000313" key="3">
    <source>
        <dbReference type="Proteomes" id="UP001152797"/>
    </source>
</evidence>
<dbReference type="EMBL" id="CAMXCT020000601">
    <property type="protein sequence ID" value="CAL1134341.1"/>
    <property type="molecule type" value="Genomic_DNA"/>
</dbReference>
<dbReference type="Proteomes" id="UP001152797">
    <property type="component" value="Unassembled WGS sequence"/>
</dbReference>
<accession>A0A9P1BZ69</accession>
<sequence length="538" mass="58774">MACLNFPCRFNLHQPTRSQPSLEVLGRTTARCVSSSSGPALRAEVFFCLLAVGSSSRHSWPKTRKAAASSFGNRRDCLARSLLAALQPTAANSAPRTAAAILFEAGKRFKDLSWWVLGPEFLKDLEETEFGILRRLRQVADQEVLPGVEFHCQAEGPKGLRNGIYSFLRKLGHPEDSAVVLLDEAYPSVPIGGRFVSKLLPDARTLPARRVVFFLGCPRAVTSVQETAIAWAAEKANWQLLRFSLGSISEFTSKIVSRLKLLHACHKLLPILGGLLCQERGTATWCSQQCGLTQDSFSWPSPKRIDRFEPGIGPHLHFIVHVPLELKDMKISTWSPSHSRVARCCLAALWRAHGAYYRCMVSFIFEDKSRPGGLAVATVSRKFAGRFMGKAATEHSVLTALCGAIDDAKKRPLHKQKPWKRAVCVQQLQEGSQWGEEVLAHPKDSVVELMVWTNKGNCFDEWSGGALSLASAGAGIDVVVVHIADAEDQLPICPKTVHAALRPDLVATSSAEVVCILQSALLDPGAAGQALLTMLLTS</sequence>
<comment type="caution">
    <text evidence="1">The sequence shown here is derived from an EMBL/GenBank/DDBJ whole genome shotgun (WGS) entry which is preliminary data.</text>
</comment>
<proteinExistence type="predicted"/>
<dbReference type="EMBL" id="CAMXCT030000601">
    <property type="protein sequence ID" value="CAL4768278.1"/>
    <property type="molecule type" value="Genomic_DNA"/>
</dbReference>
<organism evidence="1">
    <name type="scientific">Cladocopium goreaui</name>
    <dbReference type="NCBI Taxonomy" id="2562237"/>
    <lineage>
        <taxon>Eukaryota</taxon>
        <taxon>Sar</taxon>
        <taxon>Alveolata</taxon>
        <taxon>Dinophyceae</taxon>
        <taxon>Suessiales</taxon>
        <taxon>Symbiodiniaceae</taxon>
        <taxon>Cladocopium</taxon>
    </lineage>
</organism>
<dbReference type="AlphaFoldDB" id="A0A9P1BZ69"/>